<keyword evidence="3" id="KW-0949">S-adenosyl-L-methionine</keyword>
<evidence type="ECO:0000256" key="1">
    <source>
        <dbReference type="ARBA" id="ARBA00022603"/>
    </source>
</evidence>
<dbReference type="EMBL" id="CAJZBQ010000024">
    <property type="protein sequence ID" value="CAG9319919.1"/>
    <property type="molecule type" value="Genomic_DNA"/>
</dbReference>
<accession>A0AAU9JE08</accession>
<evidence type="ECO:0000313" key="5">
    <source>
        <dbReference type="EMBL" id="CAG9319919.1"/>
    </source>
</evidence>
<feature type="domain" description="O-methyltransferase C-terminal" evidence="4">
    <location>
        <begin position="157"/>
        <end position="333"/>
    </location>
</feature>
<evidence type="ECO:0000256" key="3">
    <source>
        <dbReference type="ARBA" id="ARBA00022691"/>
    </source>
</evidence>
<proteinExistence type="predicted"/>
<dbReference type="SUPFAM" id="SSF53335">
    <property type="entry name" value="S-adenosyl-L-methionine-dependent methyltransferases"/>
    <property type="match status" value="1"/>
</dbReference>
<dbReference type="PIRSF" id="PIRSF005739">
    <property type="entry name" value="O-mtase"/>
    <property type="match status" value="1"/>
</dbReference>
<dbReference type="GO" id="GO:0032259">
    <property type="term" value="P:methylation"/>
    <property type="evidence" value="ECO:0007669"/>
    <property type="project" value="UniProtKB-KW"/>
</dbReference>
<dbReference type="InterPro" id="IPR001077">
    <property type="entry name" value="COMT_C"/>
</dbReference>
<dbReference type="InterPro" id="IPR016461">
    <property type="entry name" value="COMT-like"/>
</dbReference>
<dbReference type="PROSITE" id="PS51683">
    <property type="entry name" value="SAM_OMT_II"/>
    <property type="match status" value="1"/>
</dbReference>
<dbReference type="GO" id="GO:0008171">
    <property type="term" value="F:O-methyltransferase activity"/>
    <property type="evidence" value="ECO:0007669"/>
    <property type="project" value="InterPro"/>
</dbReference>
<dbReference type="InterPro" id="IPR036388">
    <property type="entry name" value="WH-like_DNA-bd_sf"/>
</dbReference>
<keyword evidence="2" id="KW-0808">Transferase</keyword>
<dbReference type="Proteomes" id="UP001162131">
    <property type="component" value="Unassembled WGS sequence"/>
</dbReference>
<evidence type="ECO:0000259" key="4">
    <source>
        <dbReference type="Pfam" id="PF00891"/>
    </source>
</evidence>
<gene>
    <name evidence="5" type="ORF">BSTOLATCC_MIC25163</name>
</gene>
<dbReference type="PANTHER" id="PTHR43712">
    <property type="entry name" value="PUTATIVE (AFU_ORTHOLOGUE AFUA_4G14580)-RELATED"/>
    <property type="match status" value="1"/>
</dbReference>
<name>A0AAU9JE08_9CILI</name>
<evidence type="ECO:0000313" key="6">
    <source>
        <dbReference type="Proteomes" id="UP001162131"/>
    </source>
</evidence>
<evidence type="ECO:0000256" key="2">
    <source>
        <dbReference type="ARBA" id="ARBA00022679"/>
    </source>
</evidence>
<dbReference type="Pfam" id="PF00891">
    <property type="entry name" value="Methyltransf_2"/>
    <property type="match status" value="1"/>
</dbReference>
<keyword evidence="6" id="KW-1185">Reference proteome</keyword>
<dbReference type="Gene3D" id="1.10.10.10">
    <property type="entry name" value="Winged helix-like DNA-binding domain superfamily/Winged helix DNA-binding domain"/>
    <property type="match status" value="1"/>
</dbReference>
<keyword evidence="1" id="KW-0489">Methyltransferase</keyword>
<sequence length="351" mass="39934">MHQVSDVIQKQVEKLFGKPTEVVDKEIEKMLLLPQLGSLLYIVVDLKIPQLLETGPKTAEELGLATSTRSDKLERVLLTLETKKLFNYNPVTKQFALNSISVHFLKEAYLDYIKFYLAPWQMDFLSVIPKSLKSDKTAPEEYYNTNFIDFLGQKPIYLEQFVNGITSHILWTVNEIGLGINLSDSTKVLEISGQGGALLIELARLYQHIQGTVYDIDLFKDITEKKIQENNFQEKLKFVSGNYLESIPIGYDTIVAKCISKENNDANFEKILVNMRNALNVGAKIFLVDIAIDKTHTNYRFERFNDIVAMSLTDGRVRTRVEIEAFLNRTGFRILNITPAKTDIVIEAAAV</sequence>
<dbReference type="InterPro" id="IPR029063">
    <property type="entry name" value="SAM-dependent_MTases_sf"/>
</dbReference>
<comment type="caution">
    <text evidence="5">The sequence shown here is derived from an EMBL/GenBank/DDBJ whole genome shotgun (WGS) entry which is preliminary data.</text>
</comment>
<reference evidence="5" key="1">
    <citation type="submission" date="2021-09" db="EMBL/GenBank/DDBJ databases">
        <authorList>
            <consortium name="AG Swart"/>
            <person name="Singh M."/>
            <person name="Singh A."/>
            <person name="Seah K."/>
            <person name="Emmerich C."/>
        </authorList>
    </citation>
    <scope>NUCLEOTIDE SEQUENCE</scope>
    <source>
        <strain evidence="5">ATCC30299</strain>
    </source>
</reference>
<dbReference type="Gene3D" id="3.40.50.150">
    <property type="entry name" value="Vaccinia Virus protein VP39"/>
    <property type="match status" value="1"/>
</dbReference>
<dbReference type="AlphaFoldDB" id="A0AAU9JE08"/>
<protein>
    <recommendedName>
        <fullName evidence="4">O-methyltransferase C-terminal domain-containing protein</fullName>
    </recommendedName>
</protein>
<dbReference type="PANTHER" id="PTHR43712:SF2">
    <property type="entry name" value="O-METHYLTRANSFERASE CICE"/>
    <property type="match status" value="1"/>
</dbReference>
<organism evidence="5 6">
    <name type="scientific">Blepharisma stoltei</name>
    <dbReference type="NCBI Taxonomy" id="1481888"/>
    <lineage>
        <taxon>Eukaryota</taxon>
        <taxon>Sar</taxon>
        <taxon>Alveolata</taxon>
        <taxon>Ciliophora</taxon>
        <taxon>Postciliodesmatophora</taxon>
        <taxon>Heterotrichea</taxon>
        <taxon>Heterotrichida</taxon>
        <taxon>Blepharismidae</taxon>
        <taxon>Blepharisma</taxon>
    </lineage>
</organism>